<keyword evidence="2" id="KW-0378">Hydrolase</keyword>
<evidence type="ECO:0000313" key="3">
    <source>
        <dbReference type="Proteomes" id="UP001172728"/>
    </source>
</evidence>
<dbReference type="RefSeq" id="WP_301131238.1">
    <property type="nucleotide sequence ID" value="NZ_JAUHPW010000002.1"/>
</dbReference>
<evidence type="ECO:0000259" key="1">
    <source>
        <dbReference type="Pfam" id="PF00561"/>
    </source>
</evidence>
<organism evidence="2 3">
    <name type="scientific">Demequina litoralis</name>
    <dbReference type="NCBI Taxonomy" id="3051660"/>
    <lineage>
        <taxon>Bacteria</taxon>
        <taxon>Bacillati</taxon>
        <taxon>Actinomycetota</taxon>
        <taxon>Actinomycetes</taxon>
        <taxon>Micrococcales</taxon>
        <taxon>Demequinaceae</taxon>
        <taxon>Demequina</taxon>
    </lineage>
</organism>
<dbReference type="EMBL" id="JAUHPW010000002">
    <property type="protein sequence ID" value="MDN4474826.1"/>
    <property type="molecule type" value="Genomic_DNA"/>
</dbReference>
<keyword evidence="3" id="KW-1185">Reference proteome</keyword>
<dbReference type="InterPro" id="IPR000073">
    <property type="entry name" value="AB_hydrolase_1"/>
</dbReference>
<dbReference type="PANTHER" id="PTHR43433:SF5">
    <property type="entry name" value="AB HYDROLASE-1 DOMAIN-CONTAINING PROTEIN"/>
    <property type="match status" value="1"/>
</dbReference>
<feature type="domain" description="AB hydrolase-1" evidence="1">
    <location>
        <begin position="9"/>
        <end position="237"/>
    </location>
</feature>
<dbReference type="SUPFAM" id="SSF53474">
    <property type="entry name" value="alpha/beta-Hydrolases"/>
    <property type="match status" value="1"/>
</dbReference>
<name>A0ABT8G6Q5_9MICO</name>
<dbReference type="Gene3D" id="3.40.50.1820">
    <property type="entry name" value="alpha/beta hydrolase"/>
    <property type="match status" value="1"/>
</dbReference>
<protein>
    <submittedName>
        <fullName evidence="2">Alpha/beta hydrolase</fullName>
    </submittedName>
</protein>
<dbReference type="GO" id="GO:0016787">
    <property type="term" value="F:hydrolase activity"/>
    <property type="evidence" value="ECO:0007669"/>
    <property type="project" value="UniProtKB-KW"/>
</dbReference>
<comment type="caution">
    <text evidence="2">The sequence shown here is derived from an EMBL/GenBank/DDBJ whole genome shotgun (WGS) entry which is preliminary data.</text>
</comment>
<dbReference type="InterPro" id="IPR050471">
    <property type="entry name" value="AB_hydrolase"/>
</dbReference>
<evidence type="ECO:0000313" key="2">
    <source>
        <dbReference type="EMBL" id="MDN4474826.1"/>
    </source>
</evidence>
<dbReference type="Proteomes" id="UP001172728">
    <property type="component" value="Unassembled WGS sequence"/>
</dbReference>
<dbReference type="InterPro" id="IPR029058">
    <property type="entry name" value="AB_hydrolase_fold"/>
</dbReference>
<sequence length="255" mass="25967">MSLVPDGTPLVLLNAFPVDRSQWDPLIDALPALPGDIITFDVPGIGDMPLPDEEPSLELIADAAVLAMREVTGRDKAVWVGCSMGGYIAMAVAERHPEAVAGIGLLGTKAAADTDEAREARLALAEKVDGADGHPDPRGAAEGLVGTQGEAREALVAAVAANIARHGGDGIAWGQRAMAARPDRTEVLGALEAPALVAVGEHDAIAGEEAARAMAAALGVEALVLEGVGHLSAWEAPERVAALVADLVDRADAAA</sequence>
<reference evidence="2" key="1">
    <citation type="submission" date="2023-06" db="EMBL/GenBank/DDBJ databases">
        <title>Sysu t00192.</title>
        <authorList>
            <person name="Gao L."/>
            <person name="Fang B.-Z."/>
            <person name="Li W.-J."/>
        </authorList>
    </citation>
    <scope>NUCLEOTIDE SEQUENCE</scope>
    <source>
        <strain evidence="2">SYSU T00192</strain>
    </source>
</reference>
<proteinExistence type="predicted"/>
<dbReference type="Pfam" id="PF00561">
    <property type="entry name" value="Abhydrolase_1"/>
    <property type="match status" value="1"/>
</dbReference>
<accession>A0ABT8G6Q5</accession>
<gene>
    <name evidence="2" type="ORF">QQX09_03030</name>
</gene>
<dbReference type="PANTHER" id="PTHR43433">
    <property type="entry name" value="HYDROLASE, ALPHA/BETA FOLD FAMILY PROTEIN"/>
    <property type="match status" value="1"/>
</dbReference>